<reference evidence="1" key="1">
    <citation type="submission" date="2021-06" db="EMBL/GenBank/DDBJ databases">
        <authorList>
            <person name="Kallberg Y."/>
            <person name="Tangrot J."/>
            <person name="Rosling A."/>
        </authorList>
    </citation>
    <scope>NUCLEOTIDE SEQUENCE</scope>
    <source>
        <strain evidence="1">CL356</strain>
    </source>
</reference>
<accession>A0ACA9NH53</accession>
<keyword evidence="2" id="KW-1185">Reference proteome</keyword>
<organism evidence="1 2">
    <name type="scientific">Acaulospora colombiana</name>
    <dbReference type="NCBI Taxonomy" id="27376"/>
    <lineage>
        <taxon>Eukaryota</taxon>
        <taxon>Fungi</taxon>
        <taxon>Fungi incertae sedis</taxon>
        <taxon>Mucoromycota</taxon>
        <taxon>Glomeromycotina</taxon>
        <taxon>Glomeromycetes</taxon>
        <taxon>Diversisporales</taxon>
        <taxon>Acaulosporaceae</taxon>
        <taxon>Acaulospora</taxon>
    </lineage>
</organism>
<name>A0ACA9NH53_9GLOM</name>
<dbReference type="Proteomes" id="UP000789525">
    <property type="component" value="Unassembled WGS sequence"/>
</dbReference>
<comment type="caution">
    <text evidence="1">The sequence shown here is derived from an EMBL/GenBank/DDBJ whole genome shotgun (WGS) entry which is preliminary data.</text>
</comment>
<proteinExistence type="predicted"/>
<evidence type="ECO:0000313" key="2">
    <source>
        <dbReference type="Proteomes" id="UP000789525"/>
    </source>
</evidence>
<protein>
    <submittedName>
        <fullName evidence="1">3286_t:CDS:1</fullName>
    </submittedName>
</protein>
<gene>
    <name evidence="1" type="ORF">ACOLOM_LOCUS8451</name>
</gene>
<sequence>MSLSQVEPLYRDEESDSIISEVNAGYQLKQAPSTDWDISVVHHLACLIEVNAGHQLKQAPSTACVISHQRTVDHFLMGLLELFTDLLIAGQYASAMYSGNMPPPCSVANFSLRYLFINKIGTSYIETIRHHNNTIYGFQETIAVPGMLNDETTK</sequence>
<evidence type="ECO:0000313" key="1">
    <source>
        <dbReference type="EMBL" id="CAG8657156.1"/>
    </source>
</evidence>
<dbReference type="EMBL" id="CAJVPT010021841">
    <property type="protein sequence ID" value="CAG8657156.1"/>
    <property type="molecule type" value="Genomic_DNA"/>
</dbReference>